<sequence>MKQTGIDWREILFELRRLGYMPKDVSREVYGVITESSIRQYTEEISEPSHIRGEMILAVWCEKTGKTREQAPRRPVMLRSNPLARVVRA</sequence>
<dbReference type="EMBL" id="MH128984">
    <property type="protein sequence ID" value="AWD90834.1"/>
    <property type="molecule type" value="Genomic_DNA"/>
</dbReference>
<name>A0A2S1GN77_9CAUD</name>
<evidence type="ECO:0000313" key="1">
    <source>
        <dbReference type="EMBL" id="AWD90834.1"/>
    </source>
</evidence>
<dbReference type="KEGG" id="vg:54991195"/>
<reference evidence="1 2" key="2">
    <citation type="submission" date="2018-05" db="EMBL/GenBank/DDBJ databases">
        <title>Lysogenic conversion of Stenotrophomonas maltophilia by temperate phage DLP4.</title>
        <authorList>
            <person name="Dennis J."/>
            <person name="Stothard P."/>
        </authorList>
    </citation>
    <scope>NUCLEOTIDE SEQUENCE [LARGE SCALE GENOMIC DNA]</scope>
</reference>
<reference evidence="1 2" key="1">
    <citation type="submission" date="2018-03" db="EMBL/GenBank/DDBJ databases">
        <authorList>
            <person name="Keele B.F."/>
        </authorList>
    </citation>
    <scope>NUCLEOTIDE SEQUENCE [LARGE SCALE GENOMIC DNA]</scope>
</reference>
<proteinExistence type="predicted"/>
<dbReference type="Proteomes" id="UP000246280">
    <property type="component" value="Segment"/>
</dbReference>
<keyword evidence="2" id="KW-1185">Reference proteome</keyword>
<organism evidence="1 2">
    <name type="scientific">Burkholderia phage vB_BmuP_KL4</name>
    <dbReference type="NCBI Taxonomy" id="2115967"/>
    <lineage>
        <taxon>Viruses</taxon>
        <taxon>Duplodnaviria</taxon>
        <taxon>Heunggongvirae</taxon>
        <taxon>Uroviricota</taxon>
        <taxon>Caudoviricetes</taxon>
        <taxon>Kelquatrovirus</taxon>
        <taxon>Kelquatrovirus KL4</taxon>
    </lineage>
</organism>
<evidence type="ECO:0000313" key="2">
    <source>
        <dbReference type="Proteomes" id="UP000246280"/>
    </source>
</evidence>
<accession>A0A2S1GN77</accession>
<protein>
    <submittedName>
        <fullName evidence="1">Uncharacterized protein</fullName>
    </submittedName>
</protein>
<dbReference type="GeneID" id="54991195"/>
<dbReference type="RefSeq" id="YP_009800692.1">
    <property type="nucleotide sequence ID" value="NC_047958.1"/>
</dbReference>